<dbReference type="GO" id="GO:0016491">
    <property type="term" value="F:oxidoreductase activity"/>
    <property type="evidence" value="ECO:0007669"/>
    <property type="project" value="InterPro"/>
</dbReference>
<dbReference type="PANTHER" id="PTHR30543:SF21">
    <property type="entry name" value="NAD(P)H-DEPENDENT FMN REDUCTASE LOT6"/>
    <property type="match status" value="1"/>
</dbReference>
<name>A0A1J1AAJ6_9EURY</name>
<dbReference type="InterPro" id="IPR005025">
    <property type="entry name" value="FMN_Rdtase-like_dom"/>
</dbReference>
<dbReference type="InterPro" id="IPR029039">
    <property type="entry name" value="Flavoprotein-like_sf"/>
</dbReference>
<dbReference type="PANTHER" id="PTHR30543">
    <property type="entry name" value="CHROMATE REDUCTASE"/>
    <property type="match status" value="1"/>
</dbReference>
<keyword evidence="5" id="KW-1185">Reference proteome</keyword>
<evidence type="ECO:0000259" key="3">
    <source>
        <dbReference type="Pfam" id="PF03358"/>
    </source>
</evidence>
<dbReference type="Pfam" id="PF03358">
    <property type="entry name" value="FMN_red"/>
    <property type="match status" value="1"/>
</dbReference>
<evidence type="ECO:0000313" key="4">
    <source>
        <dbReference type="EMBL" id="APE95162.1"/>
    </source>
</evidence>
<protein>
    <submittedName>
        <fullName evidence="4">NADPH-dependent FMN reductase</fullName>
    </submittedName>
</protein>
<gene>
    <name evidence="4" type="primary">ssuE</name>
    <name evidence="4" type="ORF">HSR6_0703</name>
</gene>
<dbReference type="InterPro" id="IPR050712">
    <property type="entry name" value="NAD(P)H-dep_reductase"/>
</dbReference>
<dbReference type="OrthoDB" id="9059at2157"/>
<comment type="similarity">
    <text evidence="2">Belongs to the SsuE family. Isf subfamily.</text>
</comment>
<reference evidence="5" key="1">
    <citation type="submission" date="2016-08" db="EMBL/GenBank/DDBJ databases">
        <title>Discovery of first anaerobic lithoheterotrophic haloarchae widely represented in hypersaline habitats.</title>
        <authorList>
            <person name="Sorokin D.Y."/>
            <person name="Kublanov I.V."/>
            <person name="Roman P."/>
            <person name="Sinninghe Damste J.S."/>
            <person name="Golyshin P.N."/>
            <person name="Rojo D."/>
            <person name="Ciordia S."/>
            <person name="Mena Md.C."/>
            <person name="Ferrer M."/>
            <person name="Smedile F."/>
            <person name="Messina E."/>
            <person name="La Cono V."/>
            <person name="Yakimov M.M."/>
        </authorList>
    </citation>
    <scope>NUCLEOTIDE SEQUENCE [LARGE SCALE GENOMIC DNA]</scope>
    <source>
        <strain evidence="5">HSR6</strain>
    </source>
</reference>
<proteinExistence type="inferred from homology"/>
<dbReference type="GO" id="GO:0005829">
    <property type="term" value="C:cytosol"/>
    <property type="evidence" value="ECO:0007669"/>
    <property type="project" value="TreeGrafter"/>
</dbReference>
<dbReference type="GO" id="GO:0010181">
    <property type="term" value="F:FMN binding"/>
    <property type="evidence" value="ECO:0007669"/>
    <property type="project" value="TreeGrafter"/>
</dbReference>
<evidence type="ECO:0000256" key="1">
    <source>
        <dbReference type="ARBA" id="ARBA00001966"/>
    </source>
</evidence>
<dbReference type="KEGG" id="hhsr:HSR6_0703"/>
<accession>A0A1J1AAJ6</accession>
<organism evidence="4 5">
    <name type="scientific">Halodesulfurarchaeum formicicum</name>
    <dbReference type="NCBI Taxonomy" id="1873524"/>
    <lineage>
        <taxon>Archaea</taxon>
        <taxon>Methanobacteriati</taxon>
        <taxon>Methanobacteriota</taxon>
        <taxon>Stenosarchaea group</taxon>
        <taxon>Halobacteria</taxon>
        <taxon>Halobacteriales</taxon>
        <taxon>Halobacteriaceae</taxon>
        <taxon>Halodesulfurarchaeum</taxon>
    </lineage>
</organism>
<dbReference type="SUPFAM" id="SSF52218">
    <property type="entry name" value="Flavoproteins"/>
    <property type="match status" value="1"/>
</dbReference>
<dbReference type="Proteomes" id="UP000186165">
    <property type="component" value="Chromosome"/>
</dbReference>
<dbReference type="RefSeq" id="WP_071932819.1">
    <property type="nucleotide sequence ID" value="NZ_CP016804.1"/>
</dbReference>
<dbReference type="EMBL" id="CP016804">
    <property type="protein sequence ID" value="APE95162.1"/>
    <property type="molecule type" value="Genomic_DNA"/>
</dbReference>
<dbReference type="Gene3D" id="3.40.50.360">
    <property type="match status" value="1"/>
</dbReference>
<comment type="cofactor">
    <cofactor evidence="1">
        <name>[4Fe-4S] cluster</name>
        <dbReference type="ChEBI" id="CHEBI:49883"/>
    </cofactor>
</comment>
<evidence type="ECO:0000313" key="5">
    <source>
        <dbReference type="Proteomes" id="UP000186165"/>
    </source>
</evidence>
<feature type="domain" description="NADPH-dependent FMN reductase-like" evidence="3">
    <location>
        <begin position="4"/>
        <end position="143"/>
    </location>
</feature>
<dbReference type="AlphaFoldDB" id="A0A1J1AAJ6"/>
<evidence type="ECO:0000256" key="2">
    <source>
        <dbReference type="ARBA" id="ARBA00038292"/>
    </source>
</evidence>
<sequence>MSPSIGAIVGSLREESVTRVGLERSLDAAAAAGADTALLDLRTYDLPVYDADHRDVGDAETLRAEIQALDAVLLGTPVYHGSYSAPLKNALDYCGFDEFEHTTVGLLAVAGGGFPLPALDHLRGVLRALDAWVLPFQAAIPDSHEALSEGRLVDSDIEERLDTLGRRIVEYANIEPDPISFEGKHNVGGDLS</sequence>
<dbReference type="GeneID" id="30417225"/>